<dbReference type="InterPro" id="IPR058625">
    <property type="entry name" value="MdtA-like_BSH"/>
</dbReference>
<dbReference type="PROSITE" id="PS51257">
    <property type="entry name" value="PROKAR_LIPOPROTEIN"/>
    <property type="match status" value="1"/>
</dbReference>
<dbReference type="Gene3D" id="2.40.50.100">
    <property type="match status" value="1"/>
</dbReference>
<name>A0A1I5EXR9_9FLAO</name>
<dbReference type="PANTHER" id="PTHR30158">
    <property type="entry name" value="ACRA/E-RELATED COMPONENT OF DRUG EFFLUX TRANSPORTER"/>
    <property type="match status" value="1"/>
</dbReference>
<feature type="signal peptide" evidence="2">
    <location>
        <begin position="1"/>
        <end position="24"/>
    </location>
</feature>
<dbReference type="STRING" id="913024.SAMN05421741_12331"/>
<keyword evidence="6" id="KW-1185">Reference proteome</keyword>
<dbReference type="Gene3D" id="2.40.420.20">
    <property type="match status" value="1"/>
</dbReference>
<dbReference type="OrthoDB" id="9801814at2"/>
<feature type="chain" id="PRO_5011544315" evidence="2">
    <location>
        <begin position="25"/>
        <end position="379"/>
    </location>
</feature>
<dbReference type="Proteomes" id="UP000199036">
    <property type="component" value="Unassembled WGS sequence"/>
</dbReference>
<dbReference type="GO" id="GO:0005886">
    <property type="term" value="C:plasma membrane"/>
    <property type="evidence" value="ECO:0007669"/>
    <property type="project" value="TreeGrafter"/>
</dbReference>
<proteinExistence type="inferred from homology"/>
<dbReference type="AlphaFoldDB" id="A0A1I5EXR9"/>
<dbReference type="NCBIfam" id="TIGR01730">
    <property type="entry name" value="RND_mfp"/>
    <property type="match status" value="1"/>
</dbReference>
<dbReference type="InterPro" id="IPR006143">
    <property type="entry name" value="RND_pump_MFP"/>
</dbReference>
<evidence type="ECO:0000259" key="4">
    <source>
        <dbReference type="Pfam" id="PF25944"/>
    </source>
</evidence>
<gene>
    <name evidence="5" type="ORF">SAMN05421741_12331</name>
</gene>
<sequence>MNTRFNYYALLLFTAVFFSSCGTGNGEGKTDGAPQTAPVETDFIQLRSTSGESELSYPGSIEGSVNVEIKPQVTGYLQEVLVQEGDYVRKGQPLFKIRPEVFNAQVGSTRASLKAALANQASAKIEVDKIKPLVAGKVVTEMQLKTAESAYQAATAQVEEARAALLSSELNADFTIIKAPVSGYIGRIPSRVGNLVSPSDATPLTMLSEIDQVFVYFSMSEADFLSYSKTVNNKEGRTAASLKLADGTTYEHKGYIEFASGNIDRATGSMVMKAVFENPKKLLRSGGTAKVVINNTVDGVVKIPKVAVKDIQDLYFVYKLGDSTNVEMVPIEIAGGTHNVYFVKSGVKQGDKIAVNRLDMLQMGVPISPKVVSADSLLN</sequence>
<evidence type="ECO:0000313" key="6">
    <source>
        <dbReference type="Proteomes" id="UP000199036"/>
    </source>
</evidence>
<dbReference type="Pfam" id="PF25944">
    <property type="entry name" value="Beta-barrel_RND"/>
    <property type="match status" value="1"/>
</dbReference>
<dbReference type="InterPro" id="IPR058626">
    <property type="entry name" value="MdtA-like_b-barrel"/>
</dbReference>
<evidence type="ECO:0000259" key="3">
    <source>
        <dbReference type="Pfam" id="PF25917"/>
    </source>
</evidence>
<organism evidence="5 6">
    <name type="scientific">Paenimyroides ummariense</name>
    <dbReference type="NCBI Taxonomy" id="913024"/>
    <lineage>
        <taxon>Bacteria</taxon>
        <taxon>Pseudomonadati</taxon>
        <taxon>Bacteroidota</taxon>
        <taxon>Flavobacteriia</taxon>
        <taxon>Flavobacteriales</taxon>
        <taxon>Flavobacteriaceae</taxon>
        <taxon>Paenimyroides</taxon>
    </lineage>
</organism>
<dbReference type="RefSeq" id="WP_091525428.1">
    <property type="nucleotide sequence ID" value="NZ_FOVI01000023.1"/>
</dbReference>
<accession>A0A1I5EXR9</accession>
<evidence type="ECO:0000256" key="2">
    <source>
        <dbReference type="SAM" id="SignalP"/>
    </source>
</evidence>
<dbReference type="PRINTS" id="PR01490">
    <property type="entry name" value="RTXTOXIND"/>
</dbReference>
<dbReference type="Pfam" id="PF25917">
    <property type="entry name" value="BSH_RND"/>
    <property type="match status" value="1"/>
</dbReference>
<comment type="similarity">
    <text evidence="1">Belongs to the membrane fusion protein (MFP) (TC 8.A.1) family.</text>
</comment>
<keyword evidence="2" id="KW-0732">Signal</keyword>
<dbReference type="GO" id="GO:0046677">
    <property type="term" value="P:response to antibiotic"/>
    <property type="evidence" value="ECO:0007669"/>
    <property type="project" value="TreeGrafter"/>
</dbReference>
<dbReference type="Gene3D" id="1.10.287.470">
    <property type="entry name" value="Helix hairpin bin"/>
    <property type="match status" value="1"/>
</dbReference>
<dbReference type="Gene3D" id="2.40.30.170">
    <property type="match status" value="1"/>
</dbReference>
<dbReference type="EMBL" id="FOVI01000023">
    <property type="protein sequence ID" value="SFO16322.1"/>
    <property type="molecule type" value="Genomic_DNA"/>
</dbReference>
<dbReference type="PANTHER" id="PTHR30158:SF23">
    <property type="entry name" value="MULTIDRUG RESISTANCE PROTEIN MEXA"/>
    <property type="match status" value="1"/>
</dbReference>
<evidence type="ECO:0000313" key="5">
    <source>
        <dbReference type="EMBL" id="SFO16322.1"/>
    </source>
</evidence>
<feature type="domain" description="Multidrug resistance protein MdtA-like beta-barrel" evidence="4">
    <location>
        <begin position="213"/>
        <end position="295"/>
    </location>
</feature>
<dbReference type="GO" id="GO:0022857">
    <property type="term" value="F:transmembrane transporter activity"/>
    <property type="evidence" value="ECO:0007669"/>
    <property type="project" value="InterPro"/>
</dbReference>
<protein>
    <submittedName>
        <fullName evidence="5">Membrane fusion protein, multidrug efflux system</fullName>
    </submittedName>
</protein>
<dbReference type="GO" id="GO:0030313">
    <property type="term" value="C:cell envelope"/>
    <property type="evidence" value="ECO:0007669"/>
    <property type="project" value="UniProtKB-SubCell"/>
</dbReference>
<feature type="domain" description="Multidrug resistance protein MdtA-like barrel-sandwich hybrid" evidence="3">
    <location>
        <begin position="67"/>
        <end position="205"/>
    </location>
</feature>
<evidence type="ECO:0000256" key="1">
    <source>
        <dbReference type="ARBA" id="ARBA00009477"/>
    </source>
</evidence>
<reference evidence="6" key="1">
    <citation type="submission" date="2016-10" db="EMBL/GenBank/DDBJ databases">
        <authorList>
            <person name="Varghese N."/>
            <person name="Submissions S."/>
        </authorList>
    </citation>
    <scope>NUCLEOTIDE SEQUENCE [LARGE SCALE GENOMIC DNA]</scope>
    <source>
        <strain evidence="6">DS-12</strain>
    </source>
</reference>
<dbReference type="SUPFAM" id="SSF111369">
    <property type="entry name" value="HlyD-like secretion proteins"/>
    <property type="match status" value="1"/>
</dbReference>